<accession>A0ABU7JS15</accession>
<dbReference type="InterPro" id="IPR000182">
    <property type="entry name" value="GNAT_dom"/>
</dbReference>
<dbReference type="RefSeq" id="WP_330152242.1">
    <property type="nucleotide sequence ID" value="NZ_JAUZMZ010000057.1"/>
</dbReference>
<name>A0ABU7JS15_9NOCA</name>
<gene>
    <name evidence="2" type="ORF">Q8814_11970</name>
</gene>
<evidence type="ECO:0000313" key="2">
    <source>
        <dbReference type="EMBL" id="MEE2032821.1"/>
    </source>
</evidence>
<dbReference type="PANTHER" id="PTHR43441">
    <property type="entry name" value="RIBOSOMAL-PROTEIN-SERINE ACETYLTRANSFERASE"/>
    <property type="match status" value="1"/>
</dbReference>
<proteinExistence type="predicted"/>
<dbReference type="InterPro" id="IPR016181">
    <property type="entry name" value="Acyl_CoA_acyltransferase"/>
</dbReference>
<reference evidence="2 3" key="1">
    <citation type="submission" date="2023-08" db="EMBL/GenBank/DDBJ databases">
        <authorList>
            <person name="Girao M."/>
            <person name="Carvalho M.F."/>
        </authorList>
    </citation>
    <scope>NUCLEOTIDE SEQUENCE [LARGE SCALE GENOMIC DNA]</scope>
    <source>
        <strain evidence="2 3">CC-R104</strain>
    </source>
</reference>
<sequence>MEPFTLTDGSVVLSRPEPGDVDAITQACRDPAIAEWTTVPSPYSRADAAHFVGDLVPFKWANGFPDWAIRTSYTGRLYGMVGFAPRGESAPEIGYWVAPETRGQGLATAAVKLACDFAFRSDGMGLWRLEWRAFVGNYPSAAVARRTGFRFEGVARHGLVQRGIPRDVWVAALLRDDPRAPTGGWPL</sequence>
<dbReference type="EMBL" id="JAUZMZ010000057">
    <property type="protein sequence ID" value="MEE2032821.1"/>
    <property type="molecule type" value="Genomic_DNA"/>
</dbReference>
<protein>
    <submittedName>
        <fullName evidence="2">GNAT family N-acetyltransferase</fullName>
    </submittedName>
</protein>
<dbReference type="Gene3D" id="3.40.630.30">
    <property type="match status" value="1"/>
</dbReference>
<organism evidence="2 3">
    <name type="scientific">Rhodococcus chondri</name>
    <dbReference type="NCBI Taxonomy" id="3065941"/>
    <lineage>
        <taxon>Bacteria</taxon>
        <taxon>Bacillati</taxon>
        <taxon>Actinomycetota</taxon>
        <taxon>Actinomycetes</taxon>
        <taxon>Mycobacteriales</taxon>
        <taxon>Nocardiaceae</taxon>
        <taxon>Rhodococcus</taxon>
    </lineage>
</organism>
<dbReference type="Pfam" id="PF13302">
    <property type="entry name" value="Acetyltransf_3"/>
    <property type="match status" value="1"/>
</dbReference>
<keyword evidence="3" id="KW-1185">Reference proteome</keyword>
<dbReference type="PANTHER" id="PTHR43441:SF10">
    <property type="entry name" value="ACETYLTRANSFERASE"/>
    <property type="match status" value="1"/>
</dbReference>
<dbReference type="PROSITE" id="PS51186">
    <property type="entry name" value="GNAT"/>
    <property type="match status" value="1"/>
</dbReference>
<dbReference type="InterPro" id="IPR051908">
    <property type="entry name" value="Ribosomal_N-acetyltransferase"/>
</dbReference>
<evidence type="ECO:0000313" key="3">
    <source>
        <dbReference type="Proteomes" id="UP001331936"/>
    </source>
</evidence>
<dbReference type="SUPFAM" id="SSF55729">
    <property type="entry name" value="Acyl-CoA N-acyltransferases (Nat)"/>
    <property type="match status" value="1"/>
</dbReference>
<feature type="domain" description="N-acetyltransferase" evidence="1">
    <location>
        <begin position="11"/>
        <end position="175"/>
    </location>
</feature>
<evidence type="ECO:0000259" key="1">
    <source>
        <dbReference type="PROSITE" id="PS51186"/>
    </source>
</evidence>
<dbReference type="Proteomes" id="UP001331936">
    <property type="component" value="Unassembled WGS sequence"/>
</dbReference>
<comment type="caution">
    <text evidence="2">The sequence shown here is derived from an EMBL/GenBank/DDBJ whole genome shotgun (WGS) entry which is preliminary data.</text>
</comment>